<evidence type="ECO:0000259" key="3">
    <source>
        <dbReference type="Pfam" id="PF00294"/>
    </source>
</evidence>
<dbReference type="EC" id="2.7.1.-" evidence="4"/>
<dbReference type="Gene3D" id="3.40.1190.20">
    <property type="match status" value="1"/>
</dbReference>
<reference evidence="4 5" key="1">
    <citation type="journal article" date="2019" name="Int. J. Syst. Evol. Microbiol.">
        <title>The Global Catalogue of Microorganisms (GCM) 10K type strain sequencing project: providing services to taxonomists for standard genome sequencing and annotation.</title>
        <authorList>
            <consortium name="The Broad Institute Genomics Platform"/>
            <consortium name="The Broad Institute Genome Sequencing Center for Infectious Disease"/>
            <person name="Wu L."/>
            <person name="Ma J."/>
        </authorList>
    </citation>
    <scope>NUCLEOTIDE SEQUENCE [LARGE SCALE GENOMIC DNA]</scope>
    <source>
        <strain evidence="4 5">CGMCC 1.12859</strain>
    </source>
</reference>
<accession>A0ABD6BQE7</accession>
<keyword evidence="5" id="KW-1185">Reference proteome</keyword>
<dbReference type="Proteomes" id="UP001597139">
    <property type="component" value="Unassembled WGS sequence"/>
</dbReference>
<protein>
    <submittedName>
        <fullName evidence="4">Carbohydrate kinase family protein</fullName>
        <ecNumber evidence="4">2.7.1.-</ecNumber>
    </submittedName>
</protein>
<sequence length="327" mass="33416">MTDDIEDGAAGAVTDGACPTVVAVGAATVDRFYEVTNLPQPDGGAYARDTTERFGGVGANVATGIAKLGPETALLGRIGDDDIGDRVLADLDAGPVGTGLIQRGPGTTTHCVIPRGPEGQRMIITVGDSTVKLRLADDDRAAIRAADAVFVTAYVPDRVSSEVVEIAAEPDGPALVFDLSGPIEELRGRGTERATIDRAVEVADLFITAEVAAESYLDRPATEAADALRERGCSRGAVTFGTEGSTLFAGERRAEIPAFDVEPIDTTGAGDAFTAALTERWLLGDADAAAAGRFAAAAAALNCGAAGARGGLPTPAAVESFLEERGN</sequence>
<evidence type="ECO:0000256" key="2">
    <source>
        <dbReference type="ARBA" id="ARBA00022777"/>
    </source>
</evidence>
<keyword evidence="2 4" id="KW-0418">Kinase</keyword>
<name>A0ABD6BQE7_9EURY</name>
<dbReference type="Pfam" id="PF00294">
    <property type="entry name" value="PfkB"/>
    <property type="match status" value="1"/>
</dbReference>
<dbReference type="PANTHER" id="PTHR10584">
    <property type="entry name" value="SUGAR KINASE"/>
    <property type="match status" value="1"/>
</dbReference>
<feature type="domain" description="Carbohydrate kinase PfkB" evidence="3">
    <location>
        <begin position="21"/>
        <end position="314"/>
    </location>
</feature>
<dbReference type="GO" id="GO:0016301">
    <property type="term" value="F:kinase activity"/>
    <property type="evidence" value="ECO:0007669"/>
    <property type="project" value="UniProtKB-KW"/>
</dbReference>
<evidence type="ECO:0000256" key="1">
    <source>
        <dbReference type="ARBA" id="ARBA00022679"/>
    </source>
</evidence>
<dbReference type="PROSITE" id="PS00583">
    <property type="entry name" value="PFKB_KINASES_1"/>
    <property type="match status" value="1"/>
</dbReference>
<dbReference type="AlphaFoldDB" id="A0ABD6BQE7"/>
<evidence type="ECO:0000313" key="4">
    <source>
        <dbReference type="EMBL" id="MFD1567226.1"/>
    </source>
</evidence>
<keyword evidence="1 4" id="KW-0808">Transferase</keyword>
<dbReference type="SUPFAM" id="SSF53613">
    <property type="entry name" value="Ribokinase-like"/>
    <property type="match status" value="1"/>
</dbReference>
<dbReference type="InterPro" id="IPR029056">
    <property type="entry name" value="Ribokinase-like"/>
</dbReference>
<gene>
    <name evidence="4" type="ORF">ACFSAU_06950</name>
</gene>
<dbReference type="RefSeq" id="WP_267646197.1">
    <property type="nucleotide sequence ID" value="NZ_JANHGR010000001.1"/>
</dbReference>
<evidence type="ECO:0000313" key="5">
    <source>
        <dbReference type="Proteomes" id="UP001597139"/>
    </source>
</evidence>
<organism evidence="4 5">
    <name type="scientific">Halolamina litorea</name>
    <dbReference type="NCBI Taxonomy" id="1515593"/>
    <lineage>
        <taxon>Archaea</taxon>
        <taxon>Methanobacteriati</taxon>
        <taxon>Methanobacteriota</taxon>
        <taxon>Stenosarchaea group</taxon>
        <taxon>Halobacteria</taxon>
        <taxon>Halobacteriales</taxon>
        <taxon>Haloferacaceae</taxon>
    </lineage>
</organism>
<proteinExistence type="predicted"/>
<comment type="caution">
    <text evidence="4">The sequence shown here is derived from an EMBL/GenBank/DDBJ whole genome shotgun (WGS) entry which is preliminary data.</text>
</comment>
<dbReference type="InterPro" id="IPR002173">
    <property type="entry name" value="Carboh/pur_kinase_PfkB_CS"/>
</dbReference>
<dbReference type="EMBL" id="JBHUCZ010000003">
    <property type="protein sequence ID" value="MFD1567226.1"/>
    <property type="molecule type" value="Genomic_DNA"/>
</dbReference>
<dbReference type="InterPro" id="IPR011611">
    <property type="entry name" value="PfkB_dom"/>
</dbReference>
<dbReference type="PROSITE" id="PS00584">
    <property type="entry name" value="PFKB_KINASES_2"/>
    <property type="match status" value="1"/>
</dbReference>
<dbReference type="PANTHER" id="PTHR10584:SF157">
    <property type="entry name" value="SULFOFRUCTOSE KINASE"/>
    <property type="match status" value="1"/>
</dbReference>